<reference evidence="2 3" key="1">
    <citation type="submission" date="2020-03" db="EMBL/GenBank/DDBJ databases">
        <authorList>
            <person name="Sun Q."/>
        </authorList>
    </citation>
    <scope>NUCLEOTIDE SEQUENCE [LARGE SCALE GENOMIC DNA]</scope>
    <source>
        <strain evidence="2 3">JC162</strain>
    </source>
</reference>
<organism evidence="2 3">
    <name type="scientific">Neoroseomonas marina</name>
    <dbReference type="NCBI Taxonomy" id="1232220"/>
    <lineage>
        <taxon>Bacteria</taxon>
        <taxon>Pseudomonadati</taxon>
        <taxon>Pseudomonadota</taxon>
        <taxon>Alphaproteobacteria</taxon>
        <taxon>Acetobacterales</taxon>
        <taxon>Acetobacteraceae</taxon>
        <taxon>Neoroseomonas</taxon>
    </lineage>
</organism>
<feature type="transmembrane region" description="Helical" evidence="1">
    <location>
        <begin position="6"/>
        <end position="23"/>
    </location>
</feature>
<evidence type="ECO:0000313" key="2">
    <source>
        <dbReference type="EMBL" id="NMJ41036.1"/>
    </source>
</evidence>
<keyword evidence="1" id="KW-1133">Transmembrane helix</keyword>
<gene>
    <name evidence="2" type="ORF">GWK16_07285</name>
</gene>
<comment type="caution">
    <text evidence="2">The sequence shown here is derived from an EMBL/GenBank/DDBJ whole genome shotgun (WGS) entry which is preliminary data.</text>
</comment>
<evidence type="ECO:0008006" key="4">
    <source>
        <dbReference type="Google" id="ProtNLM"/>
    </source>
</evidence>
<feature type="transmembrane region" description="Helical" evidence="1">
    <location>
        <begin position="212"/>
        <end position="233"/>
    </location>
</feature>
<sequence length="266" mass="28195">MAVASLGSLAFGAALFVVLIAAFEGGRRTGLRRASEEAAREGGGVIIGSMLGLLGFVLALTLSYASARFEERRQGTLAEANAIGTAWLRAMAVGHPKGPEIAAQIREYADLRLAFVQAEARSPELAEINRRTATLQTGIWRNLTVITQERTDAVAGYLMASLNEAFDRATASRFGFALGVPPQILLLITSMPTIALAALGFHLGLRRDTERLLPAVLSLMLTAVVTLVLDLGAPRFGDLRPSARAYEWTIGGFAPGPGGPPTQAPR</sequence>
<dbReference type="EMBL" id="JABBKX010000002">
    <property type="protein sequence ID" value="NMJ41036.1"/>
    <property type="molecule type" value="Genomic_DNA"/>
</dbReference>
<evidence type="ECO:0000256" key="1">
    <source>
        <dbReference type="SAM" id="Phobius"/>
    </source>
</evidence>
<feature type="transmembrane region" description="Helical" evidence="1">
    <location>
        <begin position="184"/>
        <end position="205"/>
    </location>
</feature>
<dbReference type="AlphaFoldDB" id="A0A848EAE3"/>
<keyword evidence="1" id="KW-0812">Transmembrane</keyword>
<evidence type="ECO:0000313" key="3">
    <source>
        <dbReference type="Proteomes" id="UP000548582"/>
    </source>
</evidence>
<protein>
    <recommendedName>
        <fullName evidence="4">DUF4239 domain-containing protein</fullName>
    </recommendedName>
</protein>
<proteinExistence type="predicted"/>
<accession>A0A848EAE3</accession>
<keyword evidence="1" id="KW-0472">Membrane</keyword>
<feature type="transmembrane region" description="Helical" evidence="1">
    <location>
        <begin position="44"/>
        <end position="65"/>
    </location>
</feature>
<name>A0A848EAE3_9PROT</name>
<dbReference type="Proteomes" id="UP000548582">
    <property type="component" value="Unassembled WGS sequence"/>
</dbReference>
<keyword evidence="3" id="KW-1185">Reference proteome</keyword>